<dbReference type="AlphaFoldDB" id="A0A1N7RT42"/>
<evidence type="ECO:0000313" key="1">
    <source>
        <dbReference type="EMBL" id="SIT38256.1"/>
    </source>
</evidence>
<keyword evidence="2" id="KW-1185">Reference proteome</keyword>
<name>A0A1N7RT42_9BURK</name>
<evidence type="ECO:0000313" key="2">
    <source>
        <dbReference type="Proteomes" id="UP000187012"/>
    </source>
</evidence>
<dbReference type="Proteomes" id="UP000187012">
    <property type="component" value="Unassembled WGS sequence"/>
</dbReference>
<proteinExistence type="predicted"/>
<sequence>MSTHSNYTCAVNQGIEFYTKRY</sequence>
<organism evidence="1 2">
    <name type="scientific">Paraburkholderia ribeironis</name>
    <dbReference type="NCBI Taxonomy" id="1247936"/>
    <lineage>
        <taxon>Bacteria</taxon>
        <taxon>Pseudomonadati</taxon>
        <taxon>Pseudomonadota</taxon>
        <taxon>Betaproteobacteria</taxon>
        <taxon>Burkholderiales</taxon>
        <taxon>Burkholderiaceae</taxon>
        <taxon>Paraburkholderia</taxon>
    </lineage>
</organism>
<protein>
    <submittedName>
        <fullName evidence="1">Uncharacterized protein</fullName>
    </submittedName>
</protein>
<dbReference type="EMBL" id="CYGX02000014">
    <property type="protein sequence ID" value="SIT38256.1"/>
    <property type="molecule type" value="Genomic_DNA"/>
</dbReference>
<accession>A0A1N7RT42</accession>
<gene>
    <name evidence="1" type="ORF">BN2475_140089</name>
</gene>
<reference evidence="1 2" key="1">
    <citation type="submission" date="2016-12" db="EMBL/GenBank/DDBJ databases">
        <authorList>
            <person name="Song W.-J."/>
            <person name="Kurnit D.M."/>
        </authorList>
    </citation>
    <scope>NUCLEOTIDE SEQUENCE [LARGE SCALE GENOMIC DNA]</scope>
    <source>
        <strain evidence="1 2">STM7296</strain>
    </source>
</reference>